<dbReference type="Gene3D" id="2.70.98.60">
    <property type="entry name" value="alpha-galactosidase from lactobacil brevis"/>
    <property type="match status" value="1"/>
</dbReference>
<evidence type="ECO:0000256" key="1">
    <source>
        <dbReference type="ARBA" id="ARBA00001255"/>
    </source>
</evidence>
<dbReference type="Pfam" id="PF02065">
    <property type="entry name" value="Melibiase"/>
    <property type="match status" value="1"/>
</dbReference>
<dbReference type="AlphaFoldDB" id="A0A174API1"/>
<dbReference type="InterPro" id="IPR013780">
    <property type="entry name" value="Glyco_hydro_b"/>
</dbReference>
<feature type="domain" description="Glycosyl hydrolase family 36 C-terminal" evidence="8">
    <location>
        <begin position="651"/>
        <end position="741"/>
    </location>
</feature>
<proteinExistence type="inferred from homology"/>
<evidence type="ECO:0000259" key="9">
    <source>
        <dbReference type="Pfam" id="PF16875"/>
    </source>
</evidence>
<dbReference type="GO" id="GO:0004557">
    <property type="term" value="F:alpha-galactosidase activity"/>
    <property type="evidence" value="ECO:0007669"/>
    <property type="project" value="UniProtKB-UniRule"/>
</dbReference>
<dbReference type="InterPro" id="IPR031705">
    <property type="entry name" value="Glyco_hydro_36_C"/>
</dbReference>
<dbReference type="Proteomes" id="UP000095546">
    <property type="component" value="Unassembled WGS sequence"/>
</dbReference>
<dbReference type="Pfam" id="PF16875">
    <property type="entry name" value="Glyco_hydro_36N"/>
    <property type="match status" value="1"/>
</dbReference>
<feature type="binding site" evidence="7">
    <location>
        <position position="550"/>
    </location>
    <ligand>
        <name>substrate</name>
    </ligand>
</feature>
<sequence>MGISFDATNQQFHLYNDRISYIMKVLRDGHLGQLYFGARLPEDRDYGHFVHTDYYRPTSAYVFDNEYGFSREHLRQEYPSYGTTDFREGAVEIAQPDGSHITDFCYVSHEIVAGKPKLQGLPATYVEEDEEADTLLVTLRDEKTGVELVLSYTIFRDFDAIARNARFVNRGNETVALTRAMSLAIDLPDADYDFVQFSGWWGRERQKNATHLRPGIQSIGSLRGQSGHVHNPFFILKRPQADEQQGEAIGFSLVYSGNFLAQAEVDTFDVTRVTMGIHPQEFCWQLAPEDSFQTPEAVMVWSDHGLNGMSQNYHKLYRTRLARGVWRDKVRPILINNWEATYFDFDEEKLVRIAKTAHDVGVELFVLDDGWFSTRCGETSGLGDWWPNTDRLPNGITGLAERINGLGMKFGLWVELEMVNKDSELYRAHPDWILHTEGRHASHGRKQYVLDFSRPEVVDYIHDSIYKVLSTAKVDYIKWDMNRSITECGSSGWGPEHQGEIFHRYILGVYSLYERLTSEFPNILFESCASGGGRFDPGMFYYAPQCWTSDDSDGGERLRIQYGTSYAYPVSFMGSHVSIAPNHQIFRNTSLKLRGDVAYFGTFGYELDLGKLSAKELDEVREQIRFMKKYRKLIQQGTFYRLKDPFTGNAAAWMVVSDDRRQAIVGYYKMLAHPCTPYTWMKLAGLDEAADYTVRIDDREEMGQFTGAELMRAGLDTTDFSAGEQSREEGRHCTDFWSRLFVVEAK</sequence>
<dbReference type="OrthoDB" id="9758822at2"/>
<protein>
    <recommendedName>
        <fullName evidence="2 5">Alpha-galactosidase</fullName>
        <ecNumber evidence="2 5">3.2.1.22</ecNumber>
    </recommendedName>
</protein>
<dbReference type="PANTHER" id="PTHR43053:SF3">
    <property type="entry name" value="ALPHA-GALACTOSIDASE C-RELATED"/>
    <property type="match status" value="1"/>
</dbReference>
<keyword evidence="4 5" id="KW-0326">Glycosidase</keyword>
<dbReference type="InterPro" id="IPR031704">
    <property type="entry name" value="Glyco_hydro_36_N"/>
</dbReference>
<feature type="binding site" evidence="7">
    <location>
        <begin position="368"/>
        <end position="369"/>
    </location>
    <ligand>
        <name>substrate</name>
    </ligand>
</feature>
<comment type="similarity">
    <text evidence="5">Belongs to the glycosyl hydrolase.</text>
</comment>
<dbReference type="InterPro" id="IPR002252">
    <property type="entry name" value="Glyco_hydro_36"/>
</dbReference>
<reference evidence="10 11" key="1">
    <citation type="submission" date="2015-09" db="EMBL/GenBank/DDBJ databases">
        <authorList>
            <consortium name="Pathogen Informatics"/>
        </authorList>
    </citation>
    <scope>NUCLEOTIDE SEQUENCE [LARGE SCALE GENOMIC DNA]</scope>
    <source>
        <strain evidence="10 11">2789STDY5608828</strain>
    </source>
</reference>
<feature type="active site" description="Proton donor" evidence="6">
    <location>
        <position position="550"/>
    </location>
</feature>
<dbReference type="RefSeq" id="WP_036374172.1">
    <property type="nucleotide sequence ID" value="NZ_CABIWZ010000012.1"/>
</dbReference>
<evidence type="ECO:0000313" key="11">
    <source>
        <dbReference type="Proteomes" id="UP000095546"/>
    </source>
</evidence>
<evidence type="ECO:0000256" key="3">
    <source>
        <dbReference type="ARBA" id="ARBA00022801"/>
    </source>
</evidence>
<gene>
    <name evidence="10" type="primary">rafA_2</name>
    <name evidence="10" type="ORF">ERS852385_01648</name>
</gene>
<dbReference type="FunFam" id="3.20.20.70:FF:000118">
    <property type="entry name" value="Alpha-galactosidase"/>
    <property type="match status" value="1"/>
</dbReference>
<dbReference type="PIRSF" id="PIRSF005536">
    <property type="entry name" value="Agal"/>
    <property type="match status" value="1"/>
</dbReference>
<feature type="binding site" evidence="7">
    <location>
        <begin position="478"/>
        <end position="482"/>
    </location>
    <ligand>
        <name>substrate</name>
    </ligand>
</feature>
<feature type="domain" description="Glycosyl hydrolase family 36 N-terminal" evidence="9">
    <location>
        <begin position="29"/>
        <end position="287"/>
    </location>
</feature>
<evidence type="ECO:0000256" key="5">
    <source>
        <dbReference type="PIRNR" id="PIRNR005536"/>
    </source>
</evidence>
<dbReference type="InterPro" id="IPR013785">
    <property type="entry name" value="Aldolase_TIM"/>
</dbReference>
<evidence type="ECO:0000256" key="7">
    <source>
        <dbReference type="PIRSR" id="PIRSR005536-2"/>
    </source>
</evidence>
<keyword evidence="3 5" id="KW-0378">Hydrolase</keyword>
<dbReference type="GO" id="GO:0016052">
    <property type="term" value="P:carbohydrate catabolic process"/>
    <property type="evidence" value="ECO:0007669"/>
    <property type="project" value="InterPro"/>
</dbReference>
<dbReference type="PANTHER" id="PTHR43053">
    <property type="entry name" value="GLYCOSIDASE FAMILY 31"/>
    <property type="match status" value="1"/>
</dbReference>
<dbReference type="InterPro" id="IPR038417">
    <property type="entry name" value="Alpga-gal_N_sf"/>
</dbReference>
<feature type="active site" description="Nucleophile" evidence="6">
    <location>
        <position position="480"/>
    </location>
</feature>
<keyword evidence="11" id="KW-1185">Reference proteome</keyword>
<dbReference type="SUPFAM" id="SSF51445">
    <property type="entry name" value="(Trans)glycosidases"/>
    <property type="match status" value="1"/>
</dbReference>
<evidence type="ECO:0000313" key="10">
    <source>
        <dbReference type="EMBL" id="CUN90357.1"/>
    </source>
</evidence>
<dbReference type="Gene3D" id="2.60.40.1180">
    <property type="entry name" value="Golgi alpha-mannosidase II"/>
    <property type="match status" value="1"/>
</dbReference>
<evidence type="ECO:0000259" key="8">
    <source>
        <dbReference type="Pfam" id="PF16874"/>
    </source>
</evidence>
<dbReference type="EMBL" id="CYYU01000012">
    <property type="protein sequence ID" value="CUN90357.1"/>
    <property type="molecule type" value="Genomic_DNA"/>
</dbReference>
<dbReference type="InterPro" id="IPR017853">
    <property type="entry name" value="GH"/>
</dbReference>
<accession>A0A174API1</accession>
<evidence type="ECO:0000256" key="6">
    <source>
        <dbReference type="PIRSR" id="PIRSR005536-1"/>
    </source>
</evidence>
<dbReference type="EC" id="3.2.1.22" evidence="2 5"/>
<dbReference type="Gene3D" id="3.20.20.70">
    <property type="entry name" value="Aldolase class I"/>
    <property type="match status" value="1"/>
</dbReference>
<dbReference type="eggNOG" id="COG3345">
    <property type="taxonomic scope" value="Bacteria"/>
</dbReference>
<dbReference type="CDD" id="cd14791">
    <property type="entry name" value="GH36"/>
    <property type="match status" value="1"/>
</dbReference>
<dbReference type="PRINTS" id="PR00743">
    <property type="entry name" value="GLHYDRLASE36"/>
</dbReference>
<feature type="binding site" evidence="7">
    <location>
        <position position="528"/>
    </location>
    <ligand>
        <name>substrate</name>
    </ligand>
</feature>
<evidence type="ECO:0000256" key="4">
    <source>
        <dbReference type="ARBA" id="ARBA00023295"/>
    </source>
</evidence>
<dbReference type="STRING" id="187979.ERS852385_01648"/>
<comment type="catalytic activity">
    <reaction evidence="1 5">
        <text>Hydrolysis of terminal, non-reducing alpha-D-galactose residues in alpha-D-galactosides, including galactose oligosaccharides, galactomannans and galactolipids.</text>
        <dbReference type="EC" id="3.2.1.22"/>
    </reaction>
</comment>
<feature type="binding site" evidence="7">
    <location>
        <position position="201"/>
    </location>
    <ligand>
        <name>substrate</name>
    </ligand>
</feature>
<dbReference type="InterPro" id="IPR050985">
    <property type="entry name" value="Alpha-glycosidase_related"/>
</dbReference>
<name>A0A174API1_9FIRM</name>
<feature type="binding site" evidence="7">
    <location>
        <position position="445"/>
    </location>
    <ligand>
        <name>substrate</name>
    </ligand>
</feature>
<evidence type="ECO:0000256" key="2">
    <source>
        <dbReference type="ARBA" id="ARBA00012755"/>
    </source>
</evidence>
<dbReference type="Pfam" id="PF16874">
    <property type="entry name" value="Glyco_hydro_36C"/>
    <property type="match status" value="1"/>
</dbReference>
<organism evidence="10 11">
    <name type="scientific">Mitsuokella jalaludinii</name>
    <dbReference type="NCBI Taxonomy" id="187979"/>
    <lineage>
        <taxon>Bacteria</taxon>
        <taxon>Bacillati</taxon>
        <taxon>Bacillota</taxon>
        <taxon>Negativicutes</taxon>
        <taxon>Selenomonadales</taxon>
        <taxon>Selenomonadaceae</taxon>
        <taxon>Mitsuokella</taxon>
    </lineage>
</organism>